<evidence type="ECO:0000313" key="2">
    <source>
        <dbReference type="Proteomes" id="UP000708208"/>
    </source>
</evidence>
<dbReference type="AlphaFoldDB" id="A0A8J2JSS3"/>
<comment type="caution">
    <text evidence="1">The sequence shown here is derived from an EMBL/GenBank/DDBJ whole genome shotgun (WGS) entry which is preliminary data.</text>
</comment>
<proteinExistence type="predicted"/>
<keyword evidence="2" id="KW-1185">Reference proteome</keyword>
<protein>
    <submittedName>
        <fullName evidence="1">Uncharacterized protein</fullName>
    </submittedName>
</protein>
<dbReference type="EMBL" id="CAJVCH010021912">
    <property type="protein sequence ID" value="CAG7692174.1"/>
    <property type="molecule type" value="Genomic_DNA"/>
</dbReference>
<organism evidence="1 2">
    <name type="scientific">Allacma fusca</name>
    <dbReference type="NCBI Taxonomy" id="39272"/>
    <lineage>
        <taxon>Eukaryota</taxon>
        <taxon>Metazoa</taxon>
        <taxon>Ecdysozoa</taxon>
        <taxon>Arthropoda</taxon>
        <taxon>Hexapoda</taxon>
        <taxon>Collembola</taxon>
        <taxon>Symphypleona</taxon>
        <taxon>Sminthuridae</taxon>
        <taxon>Allacma</taxon>
    </lineage>
</organism>
<reference evidence="1" key="1">
    <citation type="submission" date="2021-06" db="EMBL/GenBank/DDBJ databases">
        <authorList>
            <person name="Hodson N. C."/>
            <person name="Mongue J. A."/>
            <person name="Jaron S. K."/>
        </authorList>
    </citation>
    <scope>NUCLEOTIDE SEQUENCE</scope>
</reference>
<gene>
    <name evidence="1" type="ORF">AFUS01_LOCUS3630</name>
</gene>
<accession>A0A8J2JSS3</accession>
<sequence length="97" mass="10962">MIPKRSQPPSLLSPPLPNLLQSNIQVTSTSPNWIDSSLRVMDHSIPGVQPGLQSSRQSAYFLFKICIWDCRTSASFRMGQMHVKLGLEWVECMSSWV</sequence>
<name>A0A8J2JSS3_9HEXA</name>
<dbReference type="Proteomes" id="UP000708208">
    <property type="component" value="Unassembled WGS sequence"/>
</dbReference>
<evidence type="ECO:0000313" key="1">
    <source>
        <dbReference type="EMBL" id="CAG7692174.1"/>
    </source>
</evidence>